<proteinExistence type="predicted"/>
<gene>
    <name evidence="1" type="ORF">PCON_08015</name>
</gene>
<name>U4LDT4_PYROM</name>
<dbReference type="Proteomes" id="UP000018144">
    <property type="component" value="Unassembled WGS sequence"/>
</dbReference>
<accession>U4LDT4</accession>
<organism evidence="1 2">
    <name type="scientific">Pyronema omphalodes (strain CBS 100304)</name>
    <name type="common">Pyronema confluens</name>
    <dbReference type="NCBI Taxonomy" id="1076935"/>
    <lineage>
        <taxon>Eukaryota</taxon>
        <taxon>Fungi</taxon>
        <taxon>Dikarya</taxon>
        <taxon>Ascomycota</taxon>
        <taxon>Pezizomycotina</taxon>
        <taxon>Pezizomycetes</taxon>
        <taxon>Pezizales</taxon>
        <taxon>Pyronemataceae</taxon>
        <taxon>Pyronema</taxon>
    </lineage>
</organism>
<evidence type="ECO:0000313" key="2">
    <source>
        <dbReference type="Proteomes" id="UP000018144"/>
    </source>
</evidence>
<protein>
    <submittedName>
        <fullName evidence="1">Uncharacterized protein</fullName>
    </submittedName>
</protein>
<dbReference type="AlphaFoldDB" id="U4LDT4"/>
<dbReference type="EMBL" id="HF935415">
    <property type="protein sequence ID" value="CCX30023.1"/>
    <property type="molecule type" value="Genomic_DNA"/>
</dbReference>
<keyword evidence="2" id="KW-1185">Reference proteome</keyword>
<reference evidence="1 2" key="1">
    <citation type="journal article" date="2013" name="PLoS Genet.">
        <title>The genome and development-dependent transcriptomes of Pyronema confluens: a window into fungal evolution.</title>
        <authorList>
            <person name="Traeger S."/>
            <person name="Altegoer F."/>
            <person name="Freitag M."/>
            <person name="Gabaldon T."/>
            <person name="Kempken F."/>
            <person name="Kumar A."/>
            <person name="Marcet-Houben M."/>
            <person name="Poggeler S."/>
            <person name="Stajich J.E."/>
            <person name="Nowrousian M."/>
        </authorList>
    </citation>
    <scope>NUCLEOTIDE SEQUENCE [LARGE SCALE GENOMIC DNA]</scope>
    <source>
        <strain evidence="2">CBS 100304</strain>
        <tissue evidence="1">Vegetative mycelium</tissue>
    </source>
</reference>
<evidence type="ECO:0000313" key="1">
    <source>
        <dbReference type="EMBL" id="CCX30023.1"/>
    </source>
</evidence>
<sequence length="30" mass="3740">MSLMKARFLSEQDLPPRYPVFPKRFVYFLY</sequence>